<dbReference type="InterPro" id="IPR016039">
    <property type="entry name" value="Thiolase-like"/>
</dbReference>
<dbReference type="Proteomes" id="UP000234331">
    <property type="component" value="Unassembled WGS sequence"/>
</dbReference>
<accession>A0A2I2KY40</accession>
<keyword evidence="2" id="KW-1185">Reference proteome</keyword>
<dbReference type="InterPro" id="IPR002155">
    <property type="entry name" value="Thiolase"/>
</dbReference>
<dbReference type="PANTHER" id="PTHR42870:SF1">
    <property type="entry name" value="NON-SPECIFIC LIPID-TRANSFER PROTEIN-LIKE 2"/>
    <property type="match status" value="1"/>
</dbReference>
<name>A0A2I2KY40_9ACTN</name>
<evidence type="ECO:0000313" key="1">
    <source>
        <dbReference type="EMBL" id="SNQ50581.1"/>
    </source>
</evidence>
<evidence type="ECO:0008006" key="3">
    <source>
        <dbReference type="Google" id="ProtNLM"/>
    </source>
</evidence>
<dbReference type="PANTHER" id="PTHR42870">
    <property type="entry name" value="ACETYL-COA C-ACETYLTRANSFERASE"/>
    <property type="match status" value="1"/>
</dbReference>
<gene>
    <name evidence="1" type="ORF">FRACA_490013</name>
</gene>
<dbReference type="PIRSF" id="PIRSF000429">
    <property type="entry name" value="Ac-CoA_Ac_transf"/>
    <property type="match status" value="1"/>
</dbReference>
<sequence>MPPRPPRPVRRMAPVHVVGLAATPFLPEQDAMLDELVFDVTYAALRECGLRKQDLGLSVMASLDVLDGRSISSGLYTAAAGGYLNDAFRIEGDSGLAVIAAAEAVAAGDVEVAVAVGVYNPEVRSADREARRSFLAQVSNLGFEPHFDRPVGLTAEVVYALHAAHTLESGGEDLDAFARLAAEEITRGSERPRSVRTAPVTAQEVLASEQVAAPLRELMLPAHSTGAVAVVLASPARAGRCLGRSARITGFGHATGGYTWDGRWLSDPAAPTRRATRIAYGQAGISAAAEQVGLVELTAPTPALHAPYLGALGLAASLGDKDVNASGGARSNFPGLANGALRLLEVVEQLESRAGASTAVAHSVDTGTGLVSEDVSVLVVEAA</sequence>
<dbReference type="SUPFAM" id="SSF53901">
    <property type="entry name" value="Thiolase-like"/>
    <property type="match status" value="1"/>
</dbReference>
<proteinExistence type="predicted"/>
<protein>
    <recommendedName>
        <fullName evidence="3">Acetyl-CoA acetyltransferase</fullName>
    </recommendedName>
</protein>
<dbReference type="EMBL" id="FZMO01000434">
    <property type="protein sequence ID" value="SNQ50581.1"/>
    <property type="molecule type" value="Genomic_DNA"/>
</dbReference>
<evidence type="ECO:0000313" key="2">
    <source>
        <dbReference type="Proteomes" id="UP000234331"/>
    </source>
</evidence>
<organism evidence="1 2">
    <name type="scientific">Frankia canadensis</name>
    <dbReference type="NCBI Taxonomy" id="1836972"/>
    <lineage>
        <taxon>Bacteria</taxon>
        <taxon>Bacillati</taxon>
        <taxon>Actinomycetota</taxon>
        <taxon>Actinomycetes</taxon>
        <taxon>Frankiales</taxon>
        <taxon>Frankiaceae</taxon>
        <taxon>Frankia</taxon>
    </lineage>
</organism>
<reference evidence="1 2" key="1">
    <citation type="submission" date="2017-06" db="EMBL/GenBank/DDBJ databases">
        <authorList>
            <person name="Kim H.J."/>
            <person name="Triplett B.A."/>
        </authorList>
    </citation>
    <scope>NUCLEOTIDE SEQUENCE [LARGE SCALE GENOMIC DNA]</scope>
    <source>
        <strain evidence="1">FRACA_ARgP5</strain>
    </source>
</reference>
<dbReference type="GO" id="GO:0016747">
    <property type="term" value="F:acyltransferase activity, transferring groups other than amino-acyl groups"/>
    <property type="evidence" value="ECO:0007669"/>
    <property type="project" value="InterPro"/>
</dbReference>
<dbReference type="Gene3D" id="3.40.47.10">
    <property type="match status" value="1"/>
</dbReference>
<dbReference type="AlphaFoldDB" id="A0A2I2KY40"/>